<accession>A0A7X0HN64</accession>
<gene>
    <name evidence="2" type="ORF">HNQ79_005959</name>
</gene>
<keyword evidence="1" id="KW-1133">Transmembrane helix</keyword>
<dbReference type="AlphaFoldDB" id="A0A7X0HN64"/>
<dbReference type="EMBL" id="JACHEM010000022">
    <property type="protein sequence ID" value="MBB6439447.1"/>
    <property type="molecule type" value="Genomic_DNA"/>
</dbReference>
<organism evidence="2 3">
    <name type="scientific">Streptomyces candidus</name>
    <dbReference type="NCBI Taxonomy" id="67283"/>
    <lineage>
        <taxon>Bacteria</taxon>
        <taxon>Bacillati</taxon>
        <taxon>Actinomycetota</taxon>
        <taxon>Actinomycetes</taxon>
        <taxon>Kitasatosporales</taxon>
        <taxon>Streptomycetaceae</taxon>
        <taxon>Streptomyces</taxon>
    </lineage>
</organism>
<name>A0A7X0HN64_9ACTN</name>
<keyword evidence="1" id="KW-0812">Transmembrane</keyword>
<keyword evidence="3" id="KW-1185">Reference proteome</keyword>
<sequence>MFDGKLILCKPLMDPTADSTQFRSLSFPACPVQARMIRMSDTSTTPERPVNAAVAGPARRRWMTRRQVTWAVVAAVVTAVLLAGKVWFGFQPLATGGSRPYATSSTDAWEVNSFLLDDRALLIKNEYGATLTLRQQIHNTSSRSIRIIDPGPALADWRRSHAPCL</sequence>
<reference evidence="2 3" key="1">
    <citation type="submission" date="2020-08" db="EMBL/GenBank/DDBJ databases">
        <title>Genomic Encyclopedia of Type Strains, Phase IV (KMG-IV): sequencing the most valuable type-strain genomes for metagenomic binning, comparative biology and taxonomic classification.</title>
        <authorList>
            <person name="Goeker M."/>
        </authorList>
    </citation>
    <scope>NUCLEOTIDE SEQUENCE [LARGE SCALE GENOMIC DNA]</scope>
    <source>
        <strain evidence="2 3">DSM 40141</strain>
    </source>
</reference>
<evidence type="ECO:0000256" key="1">
    <source>
        <dbReference type="SAM" id="Phobius"/>
    </source>
</evidence>
<feature type="transmembrane region" description="Helical" evidence="1">
    <location>
        <begin position="68"/>
        <end position="90"/>
    </location>
</feature>
<evidence type="ECO:0000313" key="3">
    <source>
        <dbReference type="Proteomes" id="UP000540423"/>
    </source>
</evidence>
<dbReference type="Proteomes" id="UP000540423">
    <property type="component" value="Unassembled WGS sequence"/>
</dbReference>
<comment type="caution">
    <text evidence="2">The sequence shown here is derived from an EMBL/GenBank/DDBJ whole genome shotgun (WGS) entry which is preliminary data.</text>
</comment>
<keyword evidence="1" id="KW-0472">Membrane</keyword>
<proteinExistence type="predicted"/>
<protein>
    <submittedName>
        <fullName evidence="2">Uncharacterized protein</fullName>
    </submittedName>
</protein>
<dbReference type="RefSeq" id="WP_185036004.1">
    <property type="nucleotide sequence ID" value="NZ_BNBN01000021.1"/>
</dbReference>
<evidence type="ECO:0000313" key="2">
    <source>
        <dbReference type="EMBL" id="MBB6439447.1"/>
    </source>
</evidence>